<keyword evidence="4 6" id="KW-0472">Membrane</keyword>
<evidence type="ECO:0008006" key="9">
    <source>
        <dbReference type="Google" id="ProtNLM"/>
    </source>
</evidence>
<comment type="caution">
    <text evidence="7">The sequence shown here is derived from an EMBL/GenBank/DDBJ whole genome shotgun (WGS) entry which is preliminary data.</text>
</comment>
<organism evidence="7 8">
    <name type="scientific">Elysia crispata</name>
    <name type="common">lettuce slug</name>
    <dbReference type="NCBI Taxonomy" id="231223"/>
    <lineage>
        <taxon>Eukaryota</taxon>
        <taxon>Metazoa</taxon>
        <taxon>Spiralia</taxon>
        <taxon>Lophotrochozoa</taxon>
        <taxon>Mollusca</taxon>
        <taxon>Gastropoda</taxon>
        <taxon>Heterobranchia</taxon>
        <taxon>Euthyneura</taxon>
        <taxon>Panpulmonata</taxon>
        <taxon>Sacoglossa</taxon>
        <taxon>Placobranchoidea</taxon>
        <taxon>Plakobranchidae</taxon>
        <taxon>Elysia</taxon>
    </lineage>
</organism>
<name>A0AAE1CPF8_9GAST</name>
<reference evidence="7" key="1">
    <citation type="journal article" date="2023" name="G3 (Bethesda)">
        <title>A reference genome for the long-term kleptoplast-retaining sea slug Elysia crispata morphotype clarki.</title>
        <authorList>
            <person name="Eastman K.E."/>
            <person name="Pendleton A.L."/>
            <person name="Shaikh M.A."/>
            <person name="Suttiyut T."/>
            <person name="Ogas R."/>
            <person name="Tomko P."/>
            <person name="Gavelis G."/>
            <person name="Widhalm J.R."/>
            <person name="Wisecaver J.H."/>
        </authorList>
    </citation>
    <scope>NUCLEOTIDE SEQUENCE</scope>
    <source>
        <strain evidence="7">ECLA1</strain>
    </source>
</reference>
<comment type="subcellular location">
    <subcellularLocation>
        <location evidence="1">Membrane</location>
        <topology evidence="1">Multi-pass membrane protein</topology>
    </subcellularLocation>
</comment>
<dbReference type="Gene3D" id="1.20.1740.10">
    <property type="entry name" value="Amino acid/polyamine transporter I"/>
    <property type="match status" value="1"/>
</dbReference>
<dbReference type="EMBL" id="JAWDGP010007299">
    <property type="protein sequence ID" value="KAK3726537.1"/>
    <property type="molecule type" value="Genomic_DNA"/>
</dbReference>
<accession>A0AAE1CPF8</accession>
<evidence type="ECO:0000256" key="1">
    <source>
        <dbReference type="ARBA" id="ARBA00004141"/>
    </source>
</evidence>
<evidence type="ECO:0000256" key="6">
    <source>
        <dbReference type="SAM" id="Phobius"/>
    </source>
</evidence>
<feature type="region of interest" description="Disordered" evidence="5">
    <location>
        <begin position="143"/>
        <end position="162"/>
    </location>
</feature>
<feature type="transmembrane region" description="Helical" evidence="6">
    <location>
        <begin position="653"/>
        <end position="673"/>
    </location>
</feature>
<dbReference type="GO" id="GO:0016020">
    <property type="term" value="C:membrane"/>
    <property type="evidence" value="ECO:0007669"/>
    <property type="project" value="UniProtKB-SubCell"/>
</dbReference>
<feature type="transmembrane region" description="Helical" evidence="6">
    <location>
        <begin position="380"/>
        <end position="402"/>
    </location>
</feature>
<dbReference type="AlphaFoldDB" id="A0AAE1CPF8"/>
<feature type="transmembrane region" description="Helical" evidence="6">
    <location>
        <begin position="335"/>
        <end position="359"/>
    </location>
</feature>
<evidence type="ECO:0000256" key="2">
    <source>
        <dbReference type="ARBA" id="ARBA00022692"/>
    </source>
</evidence>
<gene>
    <name evidence="7" type="ORF">RRG08_060248</name>
</gene>
<evidence type="ECO:0000313" key="8">
    <source>
        <dbReference type="Proteomes" id="UP001283361"/>
    </source>
</evidence>
<dbReference type="InterPro" id="IPR002293">
    <property type="entry name" value="AA/rel_permease1"/>
</dbReference>
<keyword evidence="8" id="KW-1185">Reference proteome</keyword>
<feature type="transmembrane region" description="Helical" evidence="6">
    <location>
        <begin position="422"/>
        <end position="444"/>
    </location>
</feature>
<evidence type="ECO:0000256" key="3">
    <source>
        <dbReference type="ARBA" id="ARBA00022989"/>
    </source>
</evidence>
<dbReference type="PANTHER" id="PTHR11785:SF528">
    <property type="entry name" value="AMINO ACID TRANSPORTER PROTEIN JHI-21"/>
    <property type="match status" value="1"/>
</dbReference>
<keyword evidence="3 6" id="KW-1133">Transmembrane helix</keyword>
<feature type="transmembrane region" description="Helical" evidence="6">
    <location>
        <begin position="711"/>
        <end position="731"/>
    </location>
</feature>
<evidence type="ECO:0000256" key="4">
    <source>
        <dbReference type="ARBA" id="ARBA00023136"/>
    </source>
</evidence>
<feature type="transmembrane region" description="Helical" evidence="6">
    <location>
        <begin position="495"/>
        <end position="518"/>
    </location>
</feature>
<dbReference type="Proteomes" id="UP001283361">
    <property type="component" value="Unassembled WGS sequence"/>
</dbReference>
<evidence type="ECO:0000256" key="5">
    <source>
        <dbReference type="SAM" id="MobiDB-lite"/>
    </source>
</evidence>
<evidence type="ECO:0000313" key="7">
    <source>
        <dbReference type="EMBL" id="KAK3726537.1"/>
    </source>
</evidence>
<dbReference type="GO" id="GO:0015179">
    <property type="term" value="F:L-amino acid transmembrane transporter activity"/>
    <property type="evidence" value="ECO:0007669"/>
    <property type="project" value="TreeGrafter"/>
</dbReference>
<dbReference type="Pfam" id="PF13520">
    <property type="entry name" value="AA_permease_2"/>
    <property type="match status" value="1"/>
</dbReference>
<keyword evidence="2 6" id="KW-0812">Transmembrane</keyword>
<dbReference type="PANTHER" id="PTHR11785">
    <property type="entry name" value="AMINO ACID TRANSPORTER"/>
    <property type="match status" value="1"/>
</dbReference>
<feature type="transmembrane region" description="Helical" evidence="6">
    <location>
        <begin position="685"/>
        <end position="705"/>
    </location>
</feature>
<feature type="transmembrane region" description="Helical" evidence="6">
    <location>
        <begin position="575"/>
        <end position="594"/>
    </location>
</feature>
<dbReference type="InterPro" id="IPR050598">
    <property type="entry name" value="AminoAcid_Transporter"/>
</dbReference>
<protein>
    <recommendedName>
        <fullName evidence="9">Amino acid transporter</fullName>
    </recommendedName>
</protein>
<sequence>MVLAIVCQDPTTDPRLSQTQAHTGDLDSSVMTAIRMSPMYFVLFQSKHGGVPVQPADPDLPVCRRALTRPAGDKNGVFVLIQADFRELKKKREIKILQRTHSLPVVNVLLRTRKAGIEVKSEYFDTYRRVIHRNTPVLQGVLTSQDNLPRPKPTMPLFNNKDPETPIVISLTSLSGNGNGKDNLAFVSEHENFPSTQTANSHNNARLSSLLDGHSNGSLNGAAHRPTTPDGGAISVISQDNILTHRNAPKSTSSDLALNGGAHPLVAAAGGAPNGNLQPPVPAPGAAVPAPPKGDGVEMKKSINLLHMVAILVSVTGHSSIFIAPASILSQAGSIGAALLVWLLGGVIHLGQALCFAELGTMFPGAGGPYAYAMKAFGPLMGFLMMWGYTILIAGPFWAFLARTAAVYILRPVFPSCSTGEIETATTLLAGWIIVSFVVLNCVYMKYVTKVQTLLSSSKLIVLLIILAAGIYYLVKGETDNFQAPFEDTATEPGQFALAIFYATFAYGGWQVMTTMLAEVKNPSRDPPRAAYISFAIVISLYIMANVSFVTLLSPAQVKTSTAVASDFIAEISDVLAIVVSVLVALTSIGALNASIMGHSRLLFAGARNGHMPQILGMVHAKYLTPWPSIFVYTAWALVMLFTGGVVDMMDYISLFSTIMCLVVVAALLYLRWKKPDVERPYKTMLVVPILEMIINFAVLVLGIYQKPDKMGNGLAIFFAGIPVYWFGVIWKNKPREFTEIVDNLTEFAQKLFLLTKVNK</sequence>
<feature type="transmembrane region" description="Helical" evidence="6">
    <location>
        <begin position="456"/>
        <end position="475"/>
    </location>
</feature>
<feature type="transmembrane region" description="Helical" evidence="6">
    <location>
        <begin position="305"/>
        <end position="329"/>
    </location>
</feature>
<proteinExistence type="predicted"/>
<feature type="transmembrane region" description="Helical" evidence="6">
    <location>
        <begin position="530"/>
        <end position="555"/>
    </location>
</feature>